<dbReference type="AlphaFoldDB" id="A0AA48L0I1"/>
<gene>
    <name evidence="1" type="ORF">CcaverHIS019_0103100</name>
</gene>
<dbReference type="GeneID" id="85491463"/>
<dbReference type="Proteomes" id="UP001233271">
    <property type="component" value="Chromosome 1"/>
</dbReference>
<dbReference type="Pfam" id="PF06293">
    <property type="entry name" value="Kdo"/>
    <property type="match status" value="1"/>
</dbReference>
<keyword evidence="2" id="KW-1185">Reference proteome</keyword>
<accession>A0AA48L0I1</accession>
<sequence>MGSLKYDPKLLDTLSQSLASVAELLAPRSSPRNGPRGFDAFDTQRFSQYLHQVSTTSTLEHGTRRDRQGQAALNFIVKSLLQPANELMSCLLLPRGNHVFWRLWQNCHSTSPTTGNASRLELVWKNHAEQEDVLCVLSATNPDAVWHGYINVFSFDIGRGDVVVTADSKIKERGTPVNLATDSSLLTLRVLSDMNDSNSDFGIMTNCNTFVAVRKTIGGASTVFNFSPSIEGSGSPFNSNLCQSPFGLLMGIAVSALSERGVKVMSGRSPTTSAVLKHVLNGLHHFDPLRVSRSISYPKEHNRHSNHSPQTSSYVCQLGPAVFSLGFPQGHSYEELWPATFYGDFIVEPGELFLSLLDRHCDDFAWIPTLQVVDLVAQGYTWNVWTACVPWAYPSKPDVVIRWGRVRPSNLRRIAEEGEILRGELRPLEGLVVPRFYGLFGSVQPKDDEQWCMLFDFAGQVPTDEERSSKNLHGQIRRQYERLHKAGIVHNKVEWHHILVLDSRPASSRVWLVDFAKARTQKSMRQAEWEDLCEREMAEVETLFLAHRRSSHCLIE</sequence>
<protein>
    <recommendedName>
        <fullName evidence="3">Protein kinase domain-containing protein</fullName>
    </recommendedName>
</protein>
<dbReference type="RefSeq" id="XP_060452858.1">
    <property type="nucleotide sequence ID" value="XM_060598901.1"/>
</dbReference>
<organism evidence="1 2">
    <name type="scientific">Cutaneotrichosporon cavernicola</name>
    <dbReference type="NCBI Taxonomy" id="279322"/>
    <lineage>
        <taxon>Eukaryota</taxon>
        <taxon>Fungi</taxon>
        <taxon>Dikarya</taxon>
        <taxon>Basidiomycota</taxon>
        <taxon>Agaricomycotina</taxon>
        <taxon>Tremellomycetes</taxon>
        <taxon>Trichosporonales</taxon>
        <taxon>Trichosporonaceae</taxon>
        <taxon>Cutaneotrichosporon</taxon>
    </lineage>
</organism>
<reference evidence="1" key="1">
    <citation type="journal article" date="2023" name="BMC Genomics">
        <title>Chromosome-level genome assemblies of Cutaneotrichosporon spp. (Trichosporonales, Basidiomycota) reveal imbalanced evolution between nucleotide sequences and chromosome synteny.</title>
        <authorList>
            <person name="Kobayashi Y."/>
            <person name="Kayamori A."/>
            <person name="Aoki K."/>
            <person name="Shiwa Y."/>
            <person name="Matsutani M."/>
            <person name="Fujita N."/>
            <person name="Sugita T."/>
            <person name="Iwasaki W."/>
            <person name="Tanaka N."/>
            <person name="Takashima M."/>
        </authorList>
    </citation>
    <scope>NUCLEOTIDE SEQUENCE</scope>
    <source>
        <strain evidence="1">HIS019</strain>
    </source>
</reference>
<name>A0AA48L0I1_9TREE</name>
<dbReference type="KEGG" id="ccac:CcaHIS019_0103100"/>
<evidence type="ECO:0000313" key="1">
    <source>
        <dbReference type="EMBL" id="BEI87592.1"/>
    </source>
</evidence>
<dbReference type="SUPFAM" id="SSF56112">
    <property type="entry name" value="Protein kinase-like (PK-like)"/>
    <property type="match status" value="1"/>
</dbReference>
<proteinExistence type="predicted"/>
<dbReference type="EMBL" id="AP028212">
    <property type="protein sequence ID" value="BEI87592.1"/>
    <property type="molecule type" value="Genomic_DNA"/>
</dbReference>
<evidence type="ECO:0000313" key="2">
    <source>
        <dbReference type="Proteomes" id="UP001233271"/>
    </source>
</evidence>
<dbReference type="InterPro" id="IPR011009">
    <property type="entry name" value="Kinase-like_dom_sf"/>
</dbReference>
<evidence type="ECO:0008006" key="3">
    <source>
        <dbReference type="Google" id="ProtNLM"/>
    </source>
</evidence>